<feature type="transmembrane region" description="Helical" evidence="1">
    <location>
        <begin position="87"/>
        <end position="108"/>
    </location>
</feature>
<dbReference type="RefSeq" id="WP_190255905.1">
    <property type="nucleotide sequence ID" value="NZ_BMPI01000063.1"/>
</dbReference>
<keyword evidence="1" id="KW-0472">Membrane</keyword>
<accession>A0A917UAM7</accession>
<evidence type="ECO:0000313" key="3">
    <source>
        <dbReference type="Proteomes" id="UP000642070"/>
    </source>
</evidence>
<keyword evidence="1" id="KW-1133">Transmembrane helix</keyword>
<sequence>MHPVRVAFWLVISAMSLTAAQATVAAWLLVRFDARYAAGAPWTLDENLQLREVEDRLAGVLVLFAGLSLMLAGVATAVPRRSPHTRLVVGVALLLVADALLLGVVFSPDSALLADSEAQEAHLQTMLPLWYSGIQATVFCGVIIVSVLAVLRLGREAAAEYYQWHDPAASWHGFTSWLDVARGRTV</sequence>
<evidence type="ECO:0000313" key="2">
    <source>
        <dbReference type="EMBL" id="GGM71470.1"/>
    </source>
</evidence>
<dbReference type="Proteomes" id="UP000642070">
    <property type="component" value="Unassembled WGS sequence"/>
</dbReference>
<keyword evidence="1" id="KW-0812">Transmembrane</keyword>
<dbReference type="EMBL" id="BMPI01000063">
    <property type="protein sequence ID" value="GGM71470.1"/>
    <property type="molecule type" value="Genomic_DNA"/>
</dbReference>
<reference evidence="2" key="2">
    <citation type="submission" date="2020-09" db="EMBL/GenBank/DDBJ databases">
        <authorList>
            <person name="Sun Q."/>
            <person name="Ohkuma M."/>
        </authorList>
    </citation>
    <scope>NUCLEOTIDE SEQUENCE</scope>
    <source>
        <strain evidence="2">JCM 19831</strain>
    </source>
</reference>
<reference evidence="2" key="1">
    <citation type="journal article" date="2014" name="Int. J. Syst. Evol. Microbiol.">
        <title>Complete genome sequence of Corynebacterium casei LMG S-19264T (=DSM 44701T), isolated from a smear-ripened cheese.</title>
        <authorList>
            <consortium name="US DOE Joint Genome Institute (JGI-PGF)"/>
            <person name="Walter F."/>
            <person name="Albersmeier A."/>
            <person name="Kalinowski J."/>
            <person name="Ruckert C."/>
        </authorList>
    </citation>
    <scope>NUCLEOTIDE SEQUENCE</scope>
    <source>
        <strain evidence="2">JCM 19831</strain>
    </source>
</reference>
<protein>
    <submittedName>
        <fullName evidence="2">Uncharacterized protein</fullName>
    </submittedName>
</protein>
<name>A0A917UAM7_9ACTN</name>
<comment type="caution">
    <text evidence="2">The sequence shown here is derived from an EMBL/GenBank/DDBJ whole genome shotgun (WGS) entry which is preliminary data.</text>
</comment>
<dbReference type="AlphaFoldDB" id="A0A917UAM7"/>
<feature type="transmembrane region" description="Helical" evidence="1">
    <location>
        <begin position="128"/>
        <end position="151"/>
    </location>
</feature>
<keyword evidence="3" id="KW-1185">Reference proteome</keyword>
<organism evidence="2 3">
    <name type="scientific">Dactylosporangium sucinum</name>
    <dbReference type="NCBI Taxonomy" id="1424081"/>
    <lineage>
        <taxon>Bacteria</taxon>
        <taxon>Bacillati</taxon>
        <taxon>Actinomycetota</taxon>
        <taxon>Actinomycetes</taxon>
        <taxon>Micromonosporales</taxon>
        <taxon>Micromonosporaceae</taxon>
        <taxon>Dactylosporangium</taxon>
    </lineage>
</organism>
<evidence type="ECO:0000256" key="1">
    <source>
        <dbReference type="SAM" id="Phobius"/>
    </source>
</evidence>
<feature type="transmembrane region" description="Helical" evidence="1">
    <location>
        <begin position="57"/>
        <end position="75"/>
    </location>
</feature>
<proteinExistence type="predicted"/>
<gene>
    <name evidence="2" type="ORF">GCM10007977_086650</name>
</gene>